<sequence>MVRASPPRFPPLPKGPPVSVPTAVPPPARTVAPPRFGGLARAAVLLGVVGLAGSAVHSVNRITVLAAVAGILAGAVALFGGRRALAAIGTASGVTGVVLTVAVQLSGFDAVDRALDRINSREVPAESAVGTVPTTYVLGDTHRGASLDLTVANPRTLPTGALAYDVTIANRSGEAFPLALLDIRATVGSTPAARDAGLPTPSPPELPPGQSVTFAVAFTGPAEGEVLLQLGSPRSGTVYFSHMR</sequence>
<keyword evidence="2" id="KW-0472">Membrane</keyword>
<accession>A0A2T0LKJ6</accession>
<evidence type="ECO:0000256" key="2">
    <source>
        <dbReference type="SAM" id="Phobius"/>
    </source>
</evidence>
<dbReference type="EMBL" id="PVNH01000015">
    <property type="protein sequence ID" value="PRX43408.1"/>
    <property type="molecule type" value="Genomic_DNA"/>
</dbReference>
<evidence type="ECO:0000313" key="3">
    <source>
        <dbReference type="EMBL" id="PRX43408.1"/>
    </source>
</evidence>
<gene>
    <name evidence="3" type="ORF">B0I33_11526</name>
</gene>
<organism evidence="3 4">
    <name type="scientific">Prauserella shujinwangii</name>
    <dbReference type="NCBI Taxonomy" id="1453103"/>
    <lineage>
        <taxon>Bacteria</taxon>
        <taxon>Bacillati</taxon>
        <taxon>Actinomycetota</taxon>
        <taxon>Actinomycetes</taxon>
        <taxon>Pseudonocardiales</taxon>
        <taxon>Pseudonocardiaceae</taxon>
        <taxon>Prauserella</taxon>
    </lineage>
</organism>
<evidence type="ECO:0008006" key="5">
    <source>
        <dbReference type="Google" id="ProtNLM"/>
    </source>
</evidence>
<feature type="region of interest" description="Disordered" evidence="1">
    <location>
        <begin position="1"/>
        <end position="21"/>
    </location>
</feature>
<dbReference type="Proteomes" id="UP000238362">
    <property type="component" value="Unassembled WGS sequence"/>
</dbReference>
<name>A0A2T0LKJ6_9PSEU</name>
<evidence type="ECO:0000313" key="4">
    <source>
        <dbReference type="Proteomes" id="UP000238362"/>
    </source>
</evidence>
<keyword evidence="2" id="KW-0812">Transmembrane</keyword>
<keyword evidence="2" id="KW-1133">Transmembrane helix</keyword>
<feature type="transmembrane region" description="Helical" evidence="2">
    <location>
        <begin position="62"/>
        <end position="80"/>
    </location>
</feature>
<protein>
    <recommendedName>
        <fullName evidence="5">DUF4352 domain-containing protein</fullName>
    </recommendedName>
</protein>
<comment type="caution">
    <text evidence="3">The sequence shown here is derived from an EMBL/GenBank/DDBJ whole genome shotgun (WGS) entry which is preliminary data.</text>
</comment>
<proteinExistence type="predicted"/>
<feature type="transmembrane region" description="Helical" evidence="2">
    <location>
        <begin position="38"/>
        <end position="56"/>
    </location>
</feature>
<dbReference type="AlphaFoldDB" id="A0A2T0LKJ6"/>
<feature type="compositionally biased region" description="Pro residues" evidence="1">
    <location>
        <begin position="7"/>
        <end position="21"/>
    </location>
</feature>
<evidence type="ECO:0000256" key="1">
    <source>
        <dbReference type="SAM" id="MobiDB-lite"/>
    </source>
</evidence>
<keyword evidence="4" id="KW-1185">Reference proteome</keyword>
<reference evidence="3 4" key="1">
    <citation type="submission" date="2018-03" db="EMBL/GenBank/DDBJ databases">
        <title>Genomic Encyclopedia of Type Strains, Phase III (KMG-III): the genomes of soil and plant-associated and newly described type strains.</title>
        <authorList>
            <person name="Whitman W."/>
        </authorList>
    </citation>
    <scope>NUCLEOTIDE SEQUENCE [LARGE SCALE GENOMIC DNA]</scope>
    <source>
        <strain evidence="3 4">CGMCC 4.7125</strain>
    </source>
</reference>